<feature type="transmembrane region" description="Helical" evidence="1">
    <location>
        <begin position="6"/>
        <end position="27"/>
    </location>
</feature>
<protein>
    <recommendedName>
        <fullName evidence="4">DUF4145 domain-containing protein</fullName>
    </recommendedName>
</protein>
<keyword evidence="3" id="KW-1185">Reference proteome</keyword>
<keyword evidence="1" id="KW-0812">Transmembrane</keyword>
<proteinExistence type="predicted"/>
<keyword evidence="1" id="KW-1133">Transmembrane helix</keyword>
<dbReference type="RefSeq" id="WP_240589935.1">
    <property type="nucleotide sequence ID" value="NZ_JAKUDL010000001.1"/>
</dbReference>
<evidence type="ECO:0000313" key="3">
    <source>
        <dbReference type="Proteomes" id="UP001297581"/>
    </source>
</evidence>
<accession>A0AAJ1BEM2</accession>
<gene>
    <name evidence="2" type="ORF">MJ923_03640</name>
</gene>
<evidence type="ECO:0000313" key="2">
    <source>
        <dbReference type="EMBL" id="MCH4293396.1"/>
    </source>
</evidence>
<comment type="caution">
    <text evidence="2">The sequence shown here is derived from an EMBL/GenBank/DDBJ whole genome shotgun (WGS) entry which is preliminary data.</text>
</comment>
<dbReference type="AlphaFoldDB" id="A0AAJ1BEM2"/>
<dbReference type="EMBL" id="JAKUDL010000001">
    <property type="protein sequence ID" value="MCH4293396.1"/>
    <property type="molecule type" value="Genomic_DNA"/>
</dbReference>
<reference evidence="2 3" key="1">
    <citation type="submission" date="2022-02" db="EMBL/GenBank/DDBJ databases">
        <title>The genome sequence of Shewanella sp. 3B26.</title>
        <authorList>
            <person name="Du J."/>
        </authorList>
    </citation>
    <scope>NUCLEOTIDE SEQUENCE [LARGE SCALE GENOMIC DNA]</scope>
    <source>
        <strain evidence="2 3">3B26</strain>
    </source>
</reference>
<sequence length="193" mass="21943">MDWMVFITNLSGQLAWPITTITLVVLLKKNIEQIFPRIESFKHNKTEINFAKIVNEVVDKAKNVEDEGNPLPVDLQAEESRLLSKIYLAPHAIMHQAYAVLDRELLELFDLHLPEEKRTRINVRSGNQLLSSLGFDDELLGNITKLRRIRQNVMTSNEQQKGQLTEEQVKSYIELALDCAAKARTFISGGVAS</sequence>
<organism evidence="2 3">
    <name type="scientific">Shewanella zhuhaiensis</name>
    <dbReference type="NCBI Taxonomy" id="2919576"/>
    <lineage>
        <taxon>Bacteria</taxon>
        <taxon>Pseudomonadati</taxon>
        <taxon>Pseudomonadota</taxon>
        <taxon>Gammaproteobacteria</taxon>
        <taxon>Alteromonadales</taxon>
        <taxon>Shewanellaceae</taxon>
        <taxon>Shewanella</taxon>
    </lineage>
</organism>
<name>A0AAJ1BEM2_9GAMM</name>
<keyword evidence="1" id="KW-0472">Membrane</keyword>
<evidence type="ECO:0000256" key="1">
    <source>
        <dbReference type="SAM" id="Phobius"/>
    </source>
</evidence>
<evidence type="ECO:0008006" key="4">
    <source>
        <dbReference type="Google" id="ProtNLM"/>
    </source>
</evidence>
<dbReference type="Proteomes" id="UP001297581">
    <property type="component" value="Unassembled WGS sequence"/>
</dbReference>